<name>A0ABD3HM69_9MARC</name>
<keyword evidence="3" id="KW-1185">Reference proteome</keyword>
<gene>
    <name evidence="2" type="ORF">R1sor_005562</name>
</gene>
<sequence>MEVLEPVDQPITASQAWTLTPTSPRGETSADPSLPEESSEPTSPTLKGSIFGSLLSDTRFNPLSDEYLHTLLRSSFEPLSSGSSAGTSTPSLHLSSQAAVENTDDGINPWHFTDPNNQPDPNLVVPSPSITLTNTVIQSTNTPTSTSNFIPVPPPLPPPGFRFVTPFTRHQYPKYKGVTKDGEADECMEQFENVAIANKEQSDVDKFRIFPSLLRKSARK</sequence>
<feature type="region of interest" description="Disordered" evidence="1">
    <location>
        <begin position="1"/>
        <end position="50"/>
    </location>
</feature>
<reference evidence="2 3" key="1">
    <citation type="submission" date="2024-09" db="EMBL/GenBank/DDBJ databases">
        <title>Chromosome-scale assembly of Riccia sorocarpa.</title>
        <authorList>
            <person name="Paukszto L."/>
        </authorList>
    </citation>
    <scope>NUCLEOTIDE SEQUENCE [LARGE SCALE GENOMIC DNA]</scope>
    <source>
        <strain evidence="2">LP-2024</strain>
        <tissue evidence="2">Aerial parts of the thallus</tissue>
    </source>
</reference>
<organism evidence="2 3">
    <name type="scientific">Riccia sorocarpa</name>
    <dbReference type="NCBI Taxonomy" id="122646"/>
    <lineage>
        <taxon>Eukaryota</taxon>
        <taxon>Viridiplantae</taxon>
        <taxon>Streptophyta</taxon>
        <taxon>Embryophyta</taxon>
        <taxon>Marchantiophyta</taxon>
        <taxon>Marchantiopsida</taxon>
        <taxon>Marchantiidae</taxon>
        <taxon>Marchantiales</taxon>
        <taxon>Ricciaceae</taxon>
        <taxon>Riccia</taxon>
    </lineage>
</organism>
<evidence type="ECO:0000256" key="1">
    <source>
        <dbReference type="SAM" id="MobiDB-lite"/>
    </source>
</evidence>
<feature type="compositionally biased region" description="Low complexity" evidence="1">
    <location>
        <begin position="32"/>
        <end position="46"/>
    </location>
</feature>
<feature type="compositionally biased region" description="Polar residues" evidence="1">
    <location>
        <begin position="11"/>
        <end position="26"/>
    </location>
</feature>
<protein>
    <submittedName>
        <fullName evidence="2">Uncharacterized protein</fullName>
    </submittedName>
</protein>
<feature type="compositionally biased region" description="Low complexity" evidence="1">
    <location>
        <begin position="78"/>
        <end position="92"/>
    </location>
</feature>
<accession>A0ABD3HM69</accession>
<dbReference type="EMBL" id="JBJQOH010000003">
    <property type="protein sequence ID" value="KAL3691911.1"/>
    <property type="molecule type" value="Genomic_DNA"/>
</dbReference>
<proteinExistence type="predicted"/>
<evidence type="ECO:0000313" key="3">
    <source>
        <dbReference type="Proteomes" id="UP001633002"/>
    </source>
</evidence>
<comment type="caution">
    <text evidence="2">The sequence shown here is derived from an EMBL/GenBank/DDBJ whole genome shotgun (WGS) entry which is preliminary data.</text>
</comment>
<dbReference type="AlphaFoldDB" id="A0ABD3HM69"/>
<dbReference type="Proteomes" id="UP001633002">
    <property type="component" value="Unassembled WGS sequence"/>
</dbReference>
<evidence type="ECO:0000313" key="2">
    <source>
        <dbReference type="EMBL" id="KAL3691911.1"/>
    </source>
</evidence>
<feature type="region of interest" description="Disordered" evidence="1">
    <location>
        <begin position="78"/>
        <end position="125"/>
    </location>
</feature>